<dbReference type="EMBL" id="JAINUG010000158">
    <property type="protein sequence ID" value="KAJ8391406.1"/>
    <property type="molecule type" value="Genomic_DNA"/>
</dbReference>
<evidence type="ECO:0000313" key="2">
    <source>
        <dbReference type="EMBL" id="KAJ8391406.1"/>
    </source>
</evidence>
<organism evidence="2 3">
    <name type="scientific">Aldrovandia affinis</name>
    <dbReference type="NCBI Taxonomy" id="143900"/>
    <lineage>
        <taxon>Eukaryota</taxon>
        <taxon>Metazoa</taxon>
        <taxon>Chordata</taxon>
        <taxon>Craniata</taxon>
        <taxon>Vertebrata</taxon>
        <taxon>Euteleostomi</taxon>
        <taxon>Actinopterygii</taxon>
        <taxon>Neopterygii</taxon>
        <taxon>Teleostei</taxon>
        <taxon>Notacanthiformes</taxon>
        <taxon>Halosauridae</taxon>
        <taxon>Aldrovandia</taxon>
    </lineage>
</organism>
<feature type="region of interest" description="Disordered" evidence="1">
    <location>
        <begin position="1"/>
        <end position="21"/>
    </location>
</feature>
<name>A0AAD7WBV8_9TELE</name>
<keyword evidence="3" id="KW-1185">Reference proteome</keyword>
<accession>A0AAD7WBV8</accession>
<reference evidence="2" key="1">
    <citation type="journal article" date="2023" name="Science">
        <title>Genome structures resolve the early diversification of teleost fishes.</title>
        <authorList>
            <person name="Parey E."/>
            <person name="Louis A."/>
            <person name="Montfort J."/>
            <person name="Bouchez O."/>
            <person name="Roques C."/>
            <person name="Iampietro C."/>
            <person name="Lluch J."/>
            <person name="Castinel A."/>
            <person name="Donnadieu C."/>
            <person name="Desvignes T."/>
            <person name="Floi Bucao C."/>
            <person name="Jouanno E."/>
            <person name="Wen M."/>
            <person name="Mejri S."/>
            <person name="Dirks R."/>
            <person name="Jansen H."/>
            <person name="Henkel C."/>
            <person name="Chen W.J."/>
            <person name="Zahm M."/>
            <person name="Cabau C."/>
            <person name="Klopp C."/>
            <person name="Thompson A.W."/>
            <person name="Robinson-Rechavi M."/>
            <person name="Braasch I."/>
            <person name="Lecointre G."/>
            <person name="Bobe J."/>
            <person name="Postlethwait J.H."/>
            <person name="Berthelot C."/>
            <person name="Roest Crollius H."/>
            <person name="Guiguen Y."/>
        </authorList>
    </citation>
    <scope>NUCLEOTIDE SEQUENCE</scope>
    <source>
        <strain evidence="2">NC1722</strain>
    </source>
</reference>
<evidence type="ECO:0000313" key="3">
    <source>
        <dbReference type="Proteomes" id="UP001221898"/>
    </source>
</evidence>
<gene>
    <name evidence="2" type="ORF">AAFF_G00090360</name>
</gene>
<sequence>MSHSRVNVAQRDSLPSSPPVREALSVGMERGTRAWLSGSIDRPAVMLQAGHAALPHTQRGPSDFSPAVDSVCESEHSGLTLMPSSRGTCDAAFGTVVPDRF</sequence>
<evidence type="ECO:0000256" key="1">
    <source>
        <dbReference type="SAM" id="MobiDB-lite"/>
    </source>
</evidence>
<proteinExistence type="predicted"/>
<protein>
    <submittedName>
        <fullName evidence="2">Uncharacterized protein</fullName>
    </submittedName>
</protein>
<dbReference type="Proteomes" id="UP001221898">
    <property type="component" value="Unassembled WGS sequence"/>
</dbReference>
<dbReference type="AlphaFoldDB" id="A0AAD7WBV8"/>
<comment type="caution">
    <text evidence="2">The sequence shown here is derived from an EMBL/GenBank/DDBJ whole genome shotgun (WGS) entry which is preliminary data.</text>
</comment>